<dbReference type="InParanoid" id="A0A251VJC9"/>
<organism evidence="1 2">
    <name type="scientific">Helianthus annuus</name>
    <name type="common">Common sunflower</name>
    <dbReference type="NCBI Taxonomy" id="4232"/>
    <lineage>
        <taxon>Eukaryota</taxon>
        <taxon>Viridiplantae</taxon>
        <taxon>Streptophyta</taxon>
        <taxon>Embryophyta</taxon>
        <taxon>Tracheophyta</taxon>
        <taxon>Spermatophyta</taxon>
        <taxon>Magnoliopsida</taxon>
        <taxon>eudicotyledons</taxon>
        <taxon>Gunneridae</taxon>
        <taxon>Pentapetalae</taxon>
        <taxon>asterids</taxon>
        <taxon>campanulids</taxon>
        <taxon>Asterales</taxon>
        <taxon>Asteraceae</taxon>
        <taxon>Asteroideae</taxon>
        <taxon>Heliantheae alliance</taxon>
        <taxon>Heliantheae</taxon>
        <taxon>Helianthus</taxon>
    </lineage>
</organism>
<dbReference type="Proteomes" id="UP000215914">
    <property type="component" value="Chromosome 2"/>
</dbReference>
<keyword evidence="2" id="KW-1185">Reference proteome</keyword>
<evidence type="ECO:0000313" key="2">
    <source>
        <dbReference type="Proteomes" id="UP000215914"/>
    </source>
</evidence>
<dbReference type="Gene3D" id="3.10.20.90">
    <property type="entry name" value="Phosphatidylinositol 3-kinase Catalytic Subunit, Chain A, domain 1"/>
    <property type="match status" value="1"/>
</dbReference>
<name>A0A251VJC9_HELAN</name>
<gene>
    <name evidence="1" type="ORF">HannXRQ_Chr02g0049921</name>
</gene>
<accession>A0A251VJC9</accession>
<dbReference type="AlphaFoldDB" id="A0A251VJC9"/>
<evidence type="ECO:0000313" key="1">
    <source>
        <dbReference type="EMBL" id="OTG34811.1"/>
    </source>
</evidence>
<proteinExistence type="predicted"/>
<sequence length="100" mass="11541">MLLPTGESHIFAIYIFTHPSPYLETLVYASYSCHDVCKFIRKTMMKMGSSTLIMVKIHLDIQKTMLMHIHKLSKSLSADVNICSFIYKENKDEDGFLYAD</sequence>
<reference evidence="2" key="1">
    <citation type="journal article" date="2017" name="Nature">
        <title>The sunflower genome provides insights into oil metabolism, flowering and Asterid evolution.</title>
        <authorList>
            <person name="Badouin H."/>
            <person name="Gouzy J."/>
            <person name="Grassa C.J."/>
            <person name="Murat F."/>
            <person name="Staton S.E."/>
            <person name="Cottret L."/>
            <person name="Lelandais-Briere C."/>
            <person name="Owens G.L."/>
            <person name="Carrere S."/>
            <person name="Mayjonade B."/>
            <person name="Legrand L."/>
            <person name="Gill N."/>
            <person name="Kane N.C."/>
            <person name="Bowers J.E."/>
            <person name="Hubner S."/>
            <person name="Bellec A."/>
            <person name="Berard A."/>
            <person name="Berges H."/>
            <person name="Blanchet N."/>
            <person name="Boniface M.C."/>
            <person name="Brunel D."/>
            <person name="Catrice O."/>
            <person name="Chaidir N."/>
            <person name="Claudel C."/>
            <person name="Donnadieu C."/>
            <person name="Faraut T."/>
            <person name="Fievet G."/>
            <person name="Helmstetter N."/>
            <person name="King M."/>
            <person name="Knapp S.J."/>
            <person name="Lai Z."/>
            <person name="Le Paslier M.C."/>
            <person name="Lippi Y."/>
            <person name="Lorenzon L."/>
            <person name="Mandel J.R."/>
            <person name="Marage G."/>
            <person name="Marchand G."/>
            <person name="Marquand E."/>
            <person name="Bret-Mestries E."/>
            <person name="Morien E."/>
            <person name="Nambeesan S."/>
            <person name="Nguyen T."/>
            <person name="Pegot-Espagnet P."/>
            <person name="Pouilly N."/>
            <person name="Raftis F."/>
            <person name="Sallet E."/>
            <person name="Schiex T."/>
            <person name="Thomas J."/>
            <person name="Vandecasteele C."/>
            <person name="Vares D."/>
            <person name="Vear F."/>
            <person name="Vautrin S."/>
            <person name="Crespi M."/>
            <person name="Mangin B."/>
            <person name="Burke J.M."/>
            <person name="Salse J."/>
            <person name="Munos S."/>
            <person name="Vincourt P."/>
            <person name="Rieseberg L.H."/>
            <person name="Langlade N.B."/>
        </authorList>
    </citation>
    <scope>NUCLEOTIDE SEQUENCE [LARGE SCALE GENOMIC DNA]</scope>
    <source>
        <strain evidence="2">cv. SF193</strain>
    </source>
</reference>
<dbReference type="EMBL" id="CM007891">
    <property type="protein sequence ID" value="OTG34811.1"/>
    <property type="molecule type" value="Genomic_DNA"/>
</dbReference>
<protein>
    <submittedName>
        <fullName evidence="1">Putative autophagy protein Atg8 ubiquitin-like protein</fullName>
    </submittedName>
</protein>